<dbReference type="Pfam" id="PF12838">
    <property type="entry name" value="Fer4_7"/>
    <property type="match status" value="1"/>
</dbReference>
<dbReference type="Proteomes" id="UP000315471">
    <property type="component" value="Unassembled WGS sequence"/>
</dbReference>
<dbReference type="InterPro" id="IPR006963">
    <property type="entry name" value="Mopterin_OxRdtase_4Fe-4S_dom"/>
</dbReference>
<proteinExistence type="predicted"/>
<dbReference type="OrthoDB" id="9779457at2"/>
<feature type="domain" description="4Fe-4S Mo/W bis-MGD-type" evidence="6">
    <location>
        <begin position="109"/>
        <end position="165"/>
    </location>
</feature>
<dbReference type="PANTHER" id="PTHR42783:SF3">
    <property type="entry name" value="GLUTAMATE SYNTHASE [NADPH] SMALL CHAIN-RELATED"/>
    <property type="match status" value="1"/>
</dbReference>
<feature type="region of interest" description="Disordered" evidence="4">
    <location>
        <begin position="1"/>
        <end position="26"/>
    </location>
</feature>
<dbReference type="PANTHER" id="PTHR42783">
    <property type="entry name" value="GLUTAMATE SYNTHASE [NADPH] SMALL CHAIN"/>
    <property type="match status" value="1"/>
</dbReference>
<dbReference type="GO" id="GO:0051536">
    <property type="term" value="F:iron-sulfur cluster binding"/>
    <property type="evidence" value="ECO:0007669"/>
    <property type="project" value="UniProtKB-KW"/>
</dbReference>
<dbReference type="CDD" id="cd02784">
    <property type="entry name" value="MopB_CT_PHLH"/>
    <property type="match status" value="1"/>
</dbReference>
<dbReference type="PROSITE" id="PS51379">
    <property type="entry name" value="4FE4S_FER_2"/>
    <property type="match status" value="2"/>
</dbReference>
<dbReference type="AlphaFoldDB" id="A0A5C6EF26"/>
<dbReference type="GO" id="GO:0046872">
    <property type="term" value="F:metal ion binding"/>
    <property type="evidence" value="ECO:0007669"/>
    <property type="project" value="UniProtKB-KW"/>
</dbReference>
<evidence type="ECO:0000313" key="8">
    <source>
        <dbReference type="Proteomes" id="UP000315471"/>
    </source>
</evidence>
<keyword evidence="2" id="KW-0408">Iron</keyword>
<feature type="domain" description="4Fe-4S ferredoxin-type" evidence="5">
    <location>
        <begin position="796"/>
        <end position="826"/>
    </location>
</feature>
<feature type="domain" description="4Fe-4S ferredoxin-type" evidence="5">
    <location>
        <begin position="851"/>
        <end position="882"/>
    </location>
</feature>
<dbReference type="Gene3D" id="2.40.40.20">
    <property type="match status" value="1"/>
</dbReference>
<name>A0A5C6EF26_9BACT</name>
<dbReference type="EMBL" id="SJPY01000001">
    <property type="protein sequence ID" value="TWU45819.1"/>
    <property type="molecule type" value="Genomic_DNA"/>
</dbReference>
<dbReference type="SUPFAM" id="SSF50692">
    <property type="entry name" value="ADC-like"/>
    <property type="match status" value="1"/>
</dbReference>
<keyword evidence="8" id="KW-1185">Reference proteome</keyword>
<evidence type="ECO:0000259" key="6">
    <source>
        <dbReference type="PROSITE" id="PS51669"/>
    </source>
</evidence>
<evidence type="ECO:0000256" key="2">
    <source>
        <dbReference type="ARBA" id="ARBA00023004"/>
    </source>
</evidence>
<protein>
    <submittedName>
        <fullName evidence="7">Tetrathionate reductase subunit B</fullName>
    </submittedName>
</protein>
<comment type="caution">
    <text evidence="7">The sequence shown here is derived from an EMBL/GenBank/DDBJ whole genome shotgun (WGS) entry which is preliminary data.</text>
</comment>
<gene>
    <name evidence="7" type="primary">ttrB_1</name>
    <name evidence="7" type="ORF">Q31b_09950</name>
</gene>
<evidence type="ECO:0000259" key="5">
    <source>
        <dbReference type="PROSITE" id="PS51379"/>
    </source>
</evidence>
<keyword evidence="1" id="KW-0479">Metal-binding</keyword>
<evidence type="ECO:0000313" key="7">
    <source>
        <dbReference type="EMBL" id="TWU45819.1"/>
    </source>
</evidence>
<sequence>MSPITQPVAMASSRSERKAQGLEAPVTKGPEYWRSLEHLAESPEVQQYIDEEFPSLAQAIAKTDRRQFMRLLGASFALAGITSAGCRRWPTEEVRPHTSRPEGFTPGVAEYYATAIELDGVSTGILAKSYDGRPIKIEGNPDHPFSLGAASAFAQASVLECYDPDRSRHVKWLGLPAPALRLEATATKTWQDFSAFAMPHFQSLKMSQGEGLALLVQPTASPTMKRLMGELQQTMPKAKVFEYQPLARDNEFAGCRGAYGQVLRCQYELQKADVILSFDADLLGSHPASLKLARDWAAGRRSVDQGRMNRLIVVEPTMSVTGSVADVRLPMKPSLIEKSVAYLAYRFDILSEKPGGLSKEETAVLEQAALDIHRAGPSGVIAIGASQSAAAHQLVYAINEKLGSVGNCISYTEEHLASEAGSIKSLSEQLQGNVIHTLVILGGNPVYDLPADATLDLTSTESRPLTSIHLSLHDNETSAVCSWHLPAAHFLESWGDGRAWDGTYTLQQPLILPLFDGKSAIELMAMMLGQPRPDGRKLVRGTFDELFSGASDRDWETALHAGVKKGSQFVAVSPQLRGGGFQPPMGKSRDTVAGSHSYEIRFVADSKTLDGRFANNAWLQELPEPLTKLTWDNAALISQTDAESLGVVTGDVIRIANQDTQIEIAAYIMPGQAIGCITLPLGYGRTRAGHIGNGVGVDVYPIRTSDSSYTATDCEVTKTGQQYQLVSTQVHHLLDAVGEAALQKRIGPKGKPGMIVHEALLADFQRDRHAVHGDAHAVHEAPLYDLPHGFDSPHKWGMAIDLNACIGCSGCVVACQAENNIPVVGKANVAVNREMHWLRIDRYFKGDAQQPEVVHLPMACAHCENAPCEQVCPVAATVHDSEGLNSMIYNRCIGTRYCANNCPFKTRRFNYFDYQASDPRTPAKPWLQIPDQQQVVEISPLKKMVHNPEVTVRMRGVMEKCTFCVQRIVDARIHAKNDNAQGMRDSDLVADGEVKTACQATCPTEAIVFGDLNDPQSEVSKAKENVRNYEILEELNLGARTTYLAKVRNRPVTGASSPSFSERTAAGSHSHGETP</sequence>
<dbReference type="Gene3D" id="2.20.25.90">
    <property type="entry name" value="ADC-like domains"/>
    <property type="match status" value="1"/>
</dbReference>
<evidence type="ECO:0000256" key="1">
    <source>
        <dbReference type="ARBA" id="ARBA00022723"/>
    </source>
</evidence>
<dbReference type="CDD" id="cd10551">
    <property type="entry name" value="PsrB"/>
    <property type="match status" value="1"/>
</dbReference>
<dbReference type="NCBIfam" id="TIGR04519">
    <property type="entry name" value="MoCo_extend_TAT"/>
    <property type="match status" value="1"/>
</dbReference>
<dbReference type="InterPro" id="IPR009010">
    <property type="entry name" value="Asp_de-COase-like_dom_sf"/>
</dbReference>
<dbReference type="SUPFAM" id="SSF53706">
    <property type="entry name" value="Formate dehydrogenase/DMSO reductase, domains 1-3"/>
    <property type="match status" value="1"/>
</dbReference>
<dbReference type="Gene3D" id="3.30.70.20">
    <property type="match status" value="2"/>
</dbReference>
<keyword evidence="3" id="KW-0411">Iron-sulfur</keyword>
<dbReference type="SUPFAM" id="SSF54862">
    <property type="entry name" value="4Fe-4S ferredoxins"/>
    <property type="match status" value="1"/>
</dbReference>
<dbReference type="RefSeq" id="WP_146598457.1">
    <property type="nucleotide sequence ID" value="NZ_SJPY01000001.1"/>
</dbReference>
<reference evidence="7 8" key="1">
    <citation type="submission" date="2019-02" db="EMBL/GenBank/DDBJ databases">
        <title>Deep-cultivation of Planctomycetes and their phenomic and genomic characterization uncovers novel biology.</title>
        <authorList>
            <person name="Wiegand S."/>
            <person name="Jogler M."/>
            <person name="Boedeker C."/>
            <person name="Pinto D."/>
            <person name="Vollmers J."/>
            <person name="Rivas-Marin E."/>
            <person name="Kohn T."/>
            <person name="Peeters S.H."/>
            <person name="Heuer A."/>
            <person name="Rast P."/>
            <person name="Oberbeckmann S."/>
            <person name="Bunk B."/>
            <person name="Jeske O."/>
            <person name="Meyerdierks A."/>
            <person name="Storesund J.E."/>
            <person name="Kallscheuer N."/>
            <person name="Luecker S."/>
            <person name="Lage O.M."/>
            <person name="Pohl T."/>
            <person name="Merkel B.J."/>
            <person name="Hornburger P."/>
            <person name="Mueller R.-W."/>
            <person name="Bruemmer F."/>
            <person name="Labrenz M."/>
            <person name="Spormann A.M."/>
            <person name="Op Den Camp H."/>
            <person name="Overmann J."/>
            <person name="Amann R."/>
            <person name="Jetten M.S.M."/>
            <person name="Mascher T."/>
            <person name="Medema M.H."/>
            <person name="Devos D.P."/>
            <person name="Kaster A.-K."/>
            <person name="Ovreas L."/>
            <person name="Rohde M."/>
            <person name="Galperin M.Y."/>
            <person name="Jogler C."/>
        </authorList>
    </citation>
    <scope>NUCLEOTIDE SEQUENCE [LARGE SCALE GENOMIC DNA]</scope>
    <source>
        <strain evidence="7 8">Q31b</strain>
    </source>
</reference>
<dbReference type="InterPro" id="IPR017896">
    <property type="entry name" value="4Fe4S_Fe-S-bd"/>
</dbReference>
<accession>A0A5C6EF26</accession>
<dbReference type="InterPro" id="IPR030948">
    <property type="entry name" value="TAT_var_transloc_signal_dom"/>
</dbReference>
<feature type="region of interest" description="Disordered" evidence="4">
    <location>
        <begin position="1050"/>
        <end position="1075"/>
    </location>
</feature>
<evidence type="ECO:0000256" key="4">
    <source>
        <dbReference type="SAM" id="MobiDB-lite"/>
    </source>
</evidence>
<organism evidence="7 8">
    <name type="scientific">Novipirellula aureliae</name>
    <dbReference type="NCBI Taxonomy" id="2527966"/>
    <lineage>
        <taxon>Bacteria</taxon>
        <taxon>Pseudomonadati</taxon>
        <taxon>Planctomycetota</taxon>
        <taxon>Planctomycetia</taxon>
        <taxon>Pirellulales</taxon>
        <taxon>Pirellulaceae</taxon>
        <taxon>Novipirellula</taxon>
    </lineage>
</organism>
<evidence type="ECO:0000256" key="3">
    <source>
        <dbReference type="ARBA" id="ARBA00023014"/>
    </source>
</evidence>
<dbReference type="GO" id="GO:0016491">
    <property type="term" value="F:oxidoreductase activity"/>
    <property type="evidence" value="ECO:0007669"/>
    <property type="project" value="InterPro"/>
</dbReference>
<dbReference type="PROSITE" id="PS51669">
    <property type="entry name" value="4FE4S_MOW_BIS_MGD"/>
    <property type="match status" value="1"/>
</dbReference>